<evidence type="ECO:0000256" key="1">
    <source>
        <dbReference type="ARBA" id="ARBA00022741"/>
    </source>
</evidence>
<dbReference type="InterPro" id="IPR008271">
    <property type="entry name" value="Ser/Thr_kinase_AS"/>
</dbReference>
<dbReference type="Proteomes" id="UP000179807">
    <property type="component" value="Unassembled WGS sequence"/>
</dbReference>
<accession>A0A1J4JYG8</accession>
<sequence>MTDINLEQFKTDLLNHGYTLGEQIGKGGFSTVYLVFSKKYNVKFVAKRIKHVSDECQTTHQAEIENLMGLPHHNIIKIYEYFYSDGYLVLILEYCELGCLETIIQKEGALEPPKLYHVAYQIADAIKFCHDCGVAHSDIKPSNILVDKYGRPKLIDFGLSQKMMTGEKSTQISGSLPFMSPELINRNANDPFACDIWALGITFFFMAYQVLPWASRKRHQIKLLIEAGEVCFPSNNYSKFSSMIKKMLNHEPHMRPKIDQVLIMLESMMEGSSKSLDKKGWIHRSQMFFKTGNTTMKIAETRKKYKSEENMVNLDQAAATPGYCSSVPKLMAVKSYMSDKLGNRPPQLKVARRRLSLSSTKTFLE</sequence>
<dbReference type="PANTHER" id="PTHR24362:SF309">
    <property type="entry name" value="PROTEIN KINASE DOMAIN-CONTAINING PROTEIN"/>
    <property type="match status" value="1"/>
</dbReference>
<dbReference type="AlphaFoldDB" id="A0A1J4JYG8"/>
<keyword evidence="6" id="KW-0418">Kinase</keyword>
<dbReference type="RefSeq" id="XP_068355453.1">
    <property type="nucleotide sequence ID" value="XM_068493511.1"/>
</dbReference>
<evidence type="ECO:0000256" key="4">
    <source>
        <dbReference type="RuleBase" id="RU000304"/>
    </source>
</evidence>
<dbReference type="GO" id="GO:0005524">
    <property type="term" value="F:ATP binding"/>
    <property type="evidence" value="ECO:0007669"/>
    <property type="project" value="UniProtKB-UniRule"/>
</dbReference>
<dbReference type="GO" id="GO:0004674">
    <property type="term" value="F:protein serine/threonine kinase activity"/>
    <property type="evidence" value="ECO:0007669"/>
    <property type="project" value="UniProtKB-KW"/>
</dbReference>
<dbReference type="GeneID" id="94828215"/>
<dbReference type="SUPFAM" id="SSF56112">
    <property type="entry name" value="Protein kinase-like (PK-like)"/>
    <property type="match status" value="1"/>
</dbReference>
<dbReference type="PANTHER" id="PTHR24362">
    <property type="entry name" value="SERINE/THREONINE-PROTEIN KINASE NEK"/>
    <property type="match status" value="1"/>
</dbReference>
<dbReference type="InterPro" id="IPR011009">
    <property type="entry name" value="Kinase-like_dom_sf"/>
</dbReference>
<reference evidence="6" key="1">
    <citation type="submission" date="2016-10" db="EMBL/GenBank/DDBJ databases">
        <authorList>
            <person name="Benchimol M."/>
            <person name="Almeida L.G."/>
            <person name="Vasconcelos A.T."/>
            <person name="Perreira-Neves A."/>
            <person name="Rosa I.A."/>
            <person name="Tasca T."/>
            <person name="Bogo M.R."/>
            <person name="de Souza W."/>
        </authorList>
    </citation>
    <scope>NUCLEOTIDE SEQUENCE [LARGE SCALE GENOMIC DNA]</scope>
    <source>
        <strain evidence="6">K</strain>
    </source>
</reference>
<evidence type="ECO:0000313" key="7">
    <source>
        <dbReference type="Proteomes" id="UP000179807"/>
    </source>
</evidence>
<comment type="caution">
    <text evidence="6">The sequence shown here is derived from an EMBL/GenBank/DDBJ whole genome shotgun (WGS) entry which is preliminary data.</text>
</comment>
<dbReference type="OrthoDB" id="248923at2759"/>
<evidence type="ECO:0000256" key="2">
    <source>
        <dbReference type="ARBA" id="ARBA00022840"/>
    </source>
</evidence>
<dbReference type="VEuPathDB" id="TrichDB:TRFO_07133"/>
<gene>
    <name evidence="6" type="ORF">TRFO_07133</name>
</gene>
<dbReference type="InterPro" id="IPR017441">
    <property type="entry name" value="Protein_kinase_ATP_BS"/>
</dbReference>
<keyword evidence="1 3" id="KW-0547">Nucleotide-binding</keyword>
<keyword evidence="6" id="KW-0808">Transferase</keyword>
<name>A0A1J4JYG8_9EUKA</name>
<evidence type="ECO:0000259" key="5">
    <source>
        <dbReference type="PROSITE" id="PS50011"/>
    </source>
</evidence>
<dbReference type="EMBL" id="MLAK01000871">
    <property type="protein sequence ID" value="OHT02317.1"/>
    <property type="molecule type" value="Genomic_DNA"/>
</dbReference>
<keyword evidence="7" id="KW-1185">Reference proteome</keyword>
<dbReference type="Pfam" id="PF00069">
    <property type="entry name" value="Pkinase"/>
    <property type="match status" value="1"/>
</dbReference>
<feature type="binding site" evidence="3">
    <location>
        <position position="47"/>
    </location>
    <ligand>
        <name>ATP</name>
        <dbReference type="ChEBI" id="CHEBI:30616"/>
    </ligand>
</feature>
<comment type="similarity">
    <text evidence="4">Belongs to the protein kinase superfamily.</text>
</comment>
<feature type="domain" description="Protein kinase" evidence="5">
    <location>
        <begin position="18"/>
        <end position="269"/>
    </location>
</feature>
<organism evidence="6 7">
    <name type="scientific">Tritrichomonas foetus</name>
    <dbReference type="NCBI Taxonomy" id="1144522"/>
    <lineage>
        <taxon>Eukaryota</taxon>
        <taxon>Metamonada</taxon>
        <taxon>Parabasalia</taxon>
        <taxon>Tritrichomonadida</taxon>
        <taxon>Tritrichomonadidae</taxon>
        <taxon>Tritrichomonas</taxon>
    </lineage>
</organism>
<protein>
    <submittedName>
        <fullName evidence="6">CAMK family protein kinase</fullName>
    </submittedName>
</protein>
<dbReference type="Gene3D" id="1.10.510.10">
    <property type="entry name" value="Transferase(Phosphotransferase) domain 1"/>
    <property type="match status" value="1"/>
</dbReference>
<evidence type="ECO:0000313" key="6">
    <source>
        <dbReference type="EMBL" id="OHT02317.1"/>
    </source>
</evidence>
<keyword evidence="4" id="KW-0723">Serine/threonine-protein kinase</keyword>
<proteinExistence type="inferred from homology"/>
<dbReference type="PROSITE" id="PS00107">
    <property type="entry name" value="PROTEIN_KINASE_ATP"/>
    <property type="match status" value="1"/>
</dbReference>
<dbReference type="InterPro" id="IPR000719">
    <property type="entry name" value="Prot_kinase_dom"/>
</dbReference>
<evidence type="ECO:0000256" key="3">
    <source>
        <dbReference type="PROSITE-ProRule" id="PRU10141"/>
    </source>
</evidence>
<dbReference type="SMART" id="SM00220">
    <property type="entry name" value="S_TKc"/>
    <property type="match status" value="1"/>
</dbReference>
<keyword evidence="2 3" id="KW-0067">ATP-binding</keyword>
<dbReference type="PROSITE" id="PS00108">
    <property type="entry name" value="PROTEIN_KINASE_ST"/>
    <property type="match status" value="1"/>
</dbReference>
<dbReference type="PROSITE" id="PS50011">
    <property type="entry name" value="PROTEIN_KINASE_DOM"/>
    <property type="match status" value="1"/>
</dbReference>